<sequence length="95" mass="10548">MNRSQWTQEEEQLMREYYPVKSVKEMQSLLPGRTKDQIYSKAKRMLLAGADGAEMAGKGATEIDLTPEAVNTFLKTFNVVGLKLIVKSTPQAIAG</sequence>
<dbReference type="EMBL" id="MDTU01000002">
    <property type="protein sequence ID" value="ODN41514.1"/>
    <property type="molecule type" value="Genomic_DNA"/>
</dbReference>
<evidence type="ECO:0000313" key="1">
    <source>
        <dbReference type="EMBL" id="ODN41514.1"/>
    </source>
</evidence>
<gene>
    <name evidence="1" type="ORF">BGC07_15515</name>
</gene>
<dbReference type="InterPro" id="IPR001005">
    <property type="entry name" value="SANT/Myb"/>
</dbReference>
<dbReference type="RefSeq" id="WP_069313979.1">
    <property type="nucleotide sequence ID" value="NZ_MDTU01000002.1"/>
</dbReference>
<keyword evidence="2" id="KW-1185">Reference proteome</keyword>
<reference evidence="1 2" key="1">
    <citation type="submission" date="2016-08" db="EMBL/GenBank/DDBJ databases">
        <title>Draft genome sequence of Candidatus Piscirickettsia litoralis, from seawater.</title>
        <authorList>
            <person name="Wan X."/>
            <person name="Lee A.J."/>
            <person name="Hou S."/>
            <person name="Donachie S.P."/>
        </authorList>
    </citation>
    <scope>NUCLEOTIDE SEQUENCE [LARGE SCALE GENOMIC DNA]</scope>
    <source>
        <strain evidence="1 2">Y2</strain>
    </source>
</reference>
<accession>A0ABX2ZYP7</accession>
<dbReference type="CDD" id="cd00167">
    <property type="entry name" value="SANT"/>
    <property type="match status" value="1"/>
</dbReference>
<evidence type="ECO:0000313" key="2">
    <source>
        <dbReference type="Proteomes" id="UP000094329"/>
    </source>
</evidence>
<organism evidence="1 2">
    <name type="scientific">Piscirickettsia litoralis</name>
    <dbReference type="NCBI Taxonomy" id="1891921"/>
    <lineage>
        <taxon>Bacteria</taxon>
        <taxon>Pseudomonadati</taxon>
        <taxon>Pseudomonadota</taxon>
        <taxon>Gammaproteobacteria</taxon>
        <taxon>Thiotrichales</taxon>
        <taxon>Piscirickettsiaceae</taxon>
        <taxon>Piscirickettsia</taxon>
    </lineage>
</organism>
<name>A0ABX2ZYP7_9GAMM</name>
<protein>
    <submittedName>
        <fullName evidence="1">Uncharacterized protein</fullName>
    </submittedName>
</protein>
<proteinExistence type="predicted"/>
<comment type="caution">
    <text evidence="1">The sequence shown here is derived from an EMBL/GenBank/DDBJ whole genome shotgun (WGS) entry which is preliminary data.</text>
</comment>
<dbReference type="Proteomes" id="UP000094329">
    <property type="component" value="Unassembled WGS sequence"/>
</dbReference>